<dbReference type="Proteomes" id="UP000886889">
    <property type="component" value="Unassembled WGS sequence"/>
</dbReference>
<organism evidence="2 3">
    <name type="scientific">Candidatus Merdiplasma excrementigallinarum</name>
    <dbReference type="NCBI Taxonomy" id="2840864"/>
    <lineage>
        <taxon>Bacteria</taxon>
        <taxon>Bacillati</taxon>
        <taxon>Bacillota</taxon>
        <taxon>Clostridia</taxon>
        <taxon>Lachnospirales</taxon>
        <taxon>Lachnospiraceae</taxon>
        <taxon>Lachnospiraceae incertae sedis</taxon>
        <taxon>Candidatus Merdiplasma</taxon>
    </lineage>
</organism>
<reference evidence="2" key="2">
    <citation type="journal article" date="2021" name="PeerJ">
        <title>Extensive microbial diversity within the chicken gut microbiome revealed by metagenomics and culture.</title>
        <authorList>
            <person name="Gilroy R."/>
            <person name="Ravi A."/>
            <person name="Getino M."/>
            <person name="Pursley I."/>
            <person name="Horton D.L."/>
            <person name="Alikhan N.F."/>
            <person name="Baker D."/>
            <person name="Gharbi K."/>
            <person name="Hall N."/>
            <person name="Watson M."/>
            <person name="Adriaenssens E.M."/>
            <person name="Foster-Nyarko E."/>
            <person name="Jarju S."/>
            <person name="Secka A."/>
            <person name="Antonio M."/>
            <person name="Oren A."/>
            <person name="Chaudhuri R.R."/>
            <person name="La Ragione R."/>
            <person name="Hildebrand F."/>
            <person name="Pallen M.J."/>
        </authorList>
    </citation>
    <scope>NUCLEOTIDE SEQUENCE</scope>
    <source>
        <strain evidence="2">ChiBcec6-7307</strain>
    </source>
</reference>
<dbReference type="GO" id="GO:0016787">
    <property type="term" value="F:hydrolase activity"/>
    <property type="evidence" value="ECO:0007669"/>
    <property type="project" value="UniProtKB-KW"/>
</dbReference>
<gene>
    <name evidence="2" type="ORF">IAC80_03060</name>
</gene>
<evidence type="ECO:0000259" key="1">
    <source>
        <dbReference type="Pfam" id="PF12146"/>
    </source>
</evidence>
<keyword evidence="2" id="KW-0378">Hydrolase</keyword>
<evidence type="ECO:0000313" key="2">
    <source>
        <dbReference type="EMBL" id="HIV22900.1"/>
    </source>
</evidence>
<proteinExistence type="predicted"/>
<sequence length="313" mass="35889">MSQEIRFTYPSADRITDIQAMMWIPDGKIRGILQISHGMLEFVERYGEFARFLNRHGILAVGNDHLGHGGSVRSEAYYGYFAEKNGNKILLSDMRELQRMTQEKYPNLPYFLLGHSMGSFLARQYLCQYGTYLDGAIICGTAWHSGLEARAGMLLCRLIARGKGWRYRSRLVNRLAIGSFNRKFHPARTPLDWLSRDEEAVDRYRSDPRTQFVFTVNAYEQMFAGLKYLSDSKNLARMPKDLPVLFAAGEEDPVGNFGLGVKKTAVAFRAAGMKNVACRLYPNDRHEILNERNRREVYQDMLGWMENTGALKE</sequence>
<dbReference type="InterPro" id="IPR022742">
    <property type="entry name" value="Hydrolase_4"/>
</dbReference>
<dbReference type="AlphaFoldDB" id="A0A9D1T819"/>
<dbReference type="InterPro" id="IPR029058">
    <property type="entry name" value="AB_hydrolase_fold"/>
</dbReference>
<dbReference type="EMBL" id="DVOS01000032">
    <property type="protein sequence ID" value="HIV22900.1"/>
    <property type="molecule type" value="Genomic_DNA"/>
</dbReference>
<comment type="caution">
    <text evidence="2">The sequence shown here is derived from an EMBL/GenBank/DDBJ whole genome shotgun (WGS) entry which is preliminary data.</text>
</comment>
<evidence type="ECO:0000313" key="3">
    <source>
        <dbReference type="Proteomes" id="UP000886889"/>
    </source>
</evidence>
<name>A0A9D1T819_9FIRM</name>
<accession>A0A9D1T819</accession>
<protein>
    <submittedName>
        <fullName evidence="2">Alpha/beta fold hydrolase</fullName>
    </submittedName>
</protein>
<dbReference type="Pfam" id="PF12146">
    <property type="entry name" value="Hydrolase_4"/>
    <property type="match status" value="1"/>
</dbReference>
<dbReference type="Gene3D" id="3.40.50.1820">
    <property type="entry name" value="alpha/beta hydrolase"/>
    <property type="match status" value="1"/>
</dbReference>
<feature type="domain" description="Serine aminopeptidase S33" evidence="1">
    <location>
        <begin position="28"/>
        <end position="293"/>
    </location>
</feature>
<dbReference type="InterPro" id="IPR051044">
    <property type="entry name" value="MAG_DAG_Lipase"/>
</dbReference>
<reference evidence="2" key="1">
    <citation type="submission" date="2020-10" db="EMBL/GenBank/DDBJ databases">
        <authorList>
            <person name="Gilroy R."/>
        </authorList>
    </citation>
    <scope>NUCLEOTIDE SEQUENCE</scope>
    <source>
        <strain evidence="2">ChiBcec6-7307</strain>
    </source>
</reference>
<dbReference type="SUPFAM" id="SSF53474">
    <property type="entry name" value="alpha/beta-Hydrolases"/>
    <property type="match status" value="1"/>
</dbReference>
<dbReference type="PANTHER" id="PTHR11614">
    <property type="entry name" value="PHOSPHOLIPASE-RELATED"/>
    <property type="match status" value="1"/>
</dbReference>